<dbReference type="PANTHER" id="PTHR32444:SF118">
    <property type="entry name" value="OS09G0551150 PROTEIN"/>
    <property type="match status" value="1"/>
</dbReference>
<accession>A0AAV5EW69</accession>
<evidence type="ECO:0000313" key="3">
    <source>
        <dbReference type="EMBL" id="GJN26326.1"/>
    </source>
</evidence>
<proteinExistence type="predicted"/>
<keyword evidence="4" id="KW-1185">Reference proteome</keyword>
<dbReference type="AlphaFoldDB" id="A0AAV5EW69"/>
<dbReference type="CDD" id="cd01098">
    <property type="entry name" value="PAN_AP_plant"/>
    <property type="match status" value="1"/>
</dbReference>
<dbReference type="Proteomes" id="UP001054889">
    <property type="component" value="Unassembled WGS sequence"/>
</dbReference>
<reference evidence="3" key="2">
    <citation type="submission" date="2021-12" db="EMBL/GenBank/DDBJ databases">
        <title>Resequencing data analysis of finger millet.</title>
        <authorList>
            <person name="Hatakeyama M."/>
            <person name="Aluri S."/>
            <person name="Balachadran M.T."/>
            <person name="Sivarajan S.R."/>
            <person name="Poveda L."/>
            <person name="Shimizu-Inatsugi R."/>
            <person name="Schlapbach R."/>
            <person name="Sreeman S.M."/>
            <person name="Shimizu K.K."/>
        </authorList>
    </citation>
    <scope>NUCLEOTIDE SEQUENCE</scope>
</reference>
<dbReference type="PANTHER" id="PTHR32444">
    <property type="entry name" value="BULB-TYPE LECTIN DOMAIN-CONTAINING PROTEIN"/>
    <property type="match status" value="1"/>
</dbReference>
<evidence type="ECO:0000256" key="1">
    <source>
        <dbReference type="SAM" id="MobiDB-lite"/>
    </source>
</evidence>
<dbReference type="EMBL" id="BQKI01000079">
    <property type="protein sequence ID" value="GJN26326.1"/>
    <property type="molecule type" value="Genomic_DNA"/>
</dbReference>
<dbReference type="InterPro" id="IPR003609">
    <property type="entry name" value="Pan_app"/>
</dbReference>
<feature type="region of interest" description="Disordered" evidence="1">
    <location>
        <begin position="1"/>
        <end position="34"/>
    </location>
</feature>
<protein>
    <recommendedName>
        <fullName evidence="2">Apple domain-containing protein</fullName>
    </recommendedName>
</protein>
<name>A0AAV5EW69_ELECO</name>
<organism evidence="3 4">
    <name type="scientific">Eleusine coracana subsp. coracana</name>
    <dbReference type="NCBI Taxonomy" id="191504"/>
    <lineage>
        <taxon>Eukaryota</taxon>
        <taxon>Viridiplantae</taxon>
        <taxon>Streptophyta</taxon>
        <taxon>Embryophyta</taxon>
        <taxon>Tracheophyta</taxon>
        <taxon>Spermatophyta</taxon>
        <taxon>Magnoliopsida</taxon>
        <taxon>Liliopsida</taxon>
        <taxon>Poales</taxon>
        <taxon>Poaceae</taxon>
        <taxon>PACMAD clade</taxon>
        <taxon>Chloridoideae</taxon>
        <taxon>Cynodonteae</taxon>
        <taxon>Eleusininae</taxon>
        <taxon>Eleusine</taxon>
    </lineage>
</organism>
<dbReference type="SMART" id="SM00473">
    <property type="entry name" value="PAN_AP"/>
    <property type="match status" value="1"/>
</dbReference>
<sequence>MPPRPCPGASVSMGSSPAGLASRRQDVQGRSPARPLKCGYYGDHFTALQHMKTPATPMFVRNRSLDGCVAECLGNCSCTAYAYANLSNAISGGGDQSRCLLWFGELVDMEKYVQTTGEDLYLRFAGSTGTSGS</sequence>
<reference evidence="3" key="1">
    <citation type="journal article" date="2018" name="DNA Res.">
        <title>Multiple hybrid de novo genome assembly of finger millet, an orphan allotetraploid crop.</title>
        <authorList>
            <person name="Hatakeyama M."/>
            <person name="Aluri S."/>
            <person name="Balachadran M.T."/>
            <person name="Sivarajan S.R."/>
            <person name="Patrignani A."/>
            <person name="Gruter S."/>
            <person name="Poveda L."/>
            <person name="Shimizu-Inatsugi R."/>
            <person name="Baeten J."/>
            <person name="Francoijs K.J."/>
            <person name="Nataraja K.N."/>
            <person name="Reddy Y.A.N."/>
            <person name="Phadnis S."/>
            <person name="Ravikumar R.L."/>
            <person name="Schlapbach R."/>
            <person name="Sreeman S.M."/>
            <person name="Shimizu K.K."/>
        </authorList>
    </citation>
    <scope>NUCLEOTIDE SEQUENCE</scope>
</reference>
<dbReference type="PROSITE" id="PS50948">
    <property type="entry name" value="PAN"/>
    <property type="match status" value="1"/>
</dbReference>
<gene>
    <name evidence="3" type="primary">gb14249</name>
    <name evidence="3" type="ORF">PR202_gb14249</name>
</gene>
<evidence type="ECO:0000313" key="4">
    <source>
        <dbReference type="Proteomes" id="UP001054889"/>
    </source>
</evidence>
<feature type="domain" description="Apple" evidence="2">
    <location>
        <begin position="38"/>
        <end position="125"/>
    </location>
</feature>
<dbReference type="Pfam" id="PF08276">
    <property type="entry name" value="PAN_2"/>
    <property type="match status" value="1"/>
</dbReference>
<comment type="caution">
    <text evidence="3">The sequence shown here is derived from an EMBL/GenBank/DDBJ whole genome shotgun (WGS) entry which is preliminary data.</text>
</comment>
<evidence type="ECO:0000259" key="2">
    <source>
        <dbReference type="PROSITE" id="PS50948"/>
    </source>
</evidence>